<evidence type="ECO:0000313" key="1">
    <source>
        <dbReference type="EMBL" id="OJH36006.1"/>
    </source>
</evidence>
<reference evidence="1 2" key="2">
    <citation type="submission" date="2016-12" db="EMBL/GenBank/DDBJ databases">
        <title>Draft Genome Sequence of Cystobacter ferrugineus Strain Cbfe23.</title>
        <authorList>
            <person name="Akbar S."/>
            <person name="Dowd S.E."/>
            <person name="Stevens D.C."/>
        </authorList>
    </citation>
    <scope>NUCLEOTIDE SEQUENCE [LARGE SCALE GENOMIC DNA]</scope>
    <source>
        <strain evidence="1 2">Cbfe23</strain>
    </source>
</reference>
<keyword evidence="2" id="KW-1185">Reference proteome</keyword>
<accession>A0A1L9B1B1</accession>
<dbReference type="Proteomes" id="UP000182229">
    <property type="component" value="Unassembled WGS sequence"/>
</dbReference>
<dbReference type="NCBIfam" id="NF040657">
    <property type="entry name" value="immun_SitI3"/>
    <property type="match status" value="1"/>
</dbReference>
<gene>
    <name evidence="1" type="ORF">BON30_36000</name>
</gene>
<proteinExistence type="predicted"/>
<dbReference type="AlphaFoldDB" id="A0A1L9B1B1"/>
<comment type="caution">
    <text evidence="1">The sequence shown here is derived from an EMBL/GenBank/DDBJ whole genome shotgun (WGS) entry which is preliminary data.</text>
</comment>
<evidence type="ECO:0000313" key="2">
    <source>
        <dbReference type="Proteomes" id="UP000182229"/>
    </source>
</evidence>
<reference evidence="2" key="1">
    <citation type="submission" date="2016-11" db="EMBL/GenBank/DDBJ databases">
        <authorList>
            <person name="Shukria A."/>
            <person name="Stevens D.C."/>
        </authorList>
    </citation>
    <scope>NUCLEOTIDE SEQUENCE [LARGE SCALE GENOMIC DNA]</scope>
    <source>
        <strain evidence="2">Cbfe23</strain>
    </source>
</reference>
<organism evidence="1 2">
    <name type="scientific">Cystobacter ferrugineus</name>
    <dbReference type="NCBI Taxonomy" id="83449"/>
    <lineage>
        <taxon>Bacteria</taxon>
        <taxon>Pseudomonadati</taxon>
        <taxon>Myxococcota</taxon>
        <taxon>Myxococcia</taxon>
        <taxon>Myxococcales</taxon>
        <taxon>Cystobacterineae</taxon>
        <taxon>Archangiaceae</taxon>
        <taxon>Cystobacter</taxon>
    </lineage>
</organism>
<dbReference type="EMBL" id="MPIN01000012">
    <property type="protein sequence ID" value="OJH36006.1"/>
    <property type="molecule type" value="Genomic_DNA"/>
</dbReference>
<dbReference type="InterPro" id="IPR049799">
    <property type="entry name" value="SitI3-like"/>
</dbReference>
<name>A0A1L9B1B1_9BACT</name>
<sequence>MFDESVQLTATEPLAITQSIIRDGFHFTPTLGIGFRHINNSDWGRFKETTLQAVVLLLEYSQDAVLLFNGETIVFQRLCGKLTFNSGYRLWEDDKWLRSRLALPFERRPLPSPLR</sequence>
<protein>
    <submittedName>
        <fullName evidence="1">Uncharacterized protein</fullName>
    </submittedName>
</protein>